<evidence type="ECO:0000256" key="2">
    <source>
        <dbReference type="ARBA" id="ARBA00022475"/>
    </source>
</evidence>
<evidence type="ECO:0000256" key="5">
    <source>
        <dbReference type="ARBA" id="ARBA00023136"/>
    </source>
</evidence>
<dbReference type="SUPFAM" id="SSF58104">
    <property type="entry name" value="Methyl-accepting chemotaxis protein (MCP) signaling domain"/>
    <property type="match status" value="1"/>
</dbReference>
<dbReference type="GO" id="GO:0007165">
    <property type="term" value="P:signal transduction"/>
    <property type="evidence" value="ECO:0007669"/>
    <property type="project" value="UniProtKB-KW"/>
</dbReference>
<dbReference type="InterPro" id="IPR004089">
    <property type="entry name" value="MCPsignal_dom"/>
</dbReference>
<evidence type="ECO:0000256" key="4">
    <source>
        <dbReference type="ARBA" id="ARBA00022989"/>
    </source>
</evidence>
<feature type="transmembrane region" description="Helical" evidence="9">
    <location>
        <begin position="36"/>
        <end position="59"/>
    </location>
</feature>
<dbReference type="PROSITE" id="PS50111">
    <property type="entry name" value="CHEMOTAXIS_TRANSDUC_2"/>
    <property type="match status" value="1"/>
</dbReference>
<dbReference type="CDD" id="cd06225">
    <property type="entry name" value="HAMP"/>
    <property type="match status" value="1"/>
</dbReference>
<proteinExistence type="inferred from homology"/>
<comment type="subcellular location">
    <subcellularLocation>
        <location evidence="1">Cell membrane</location>
        <topology evidence="1">Multi-pass membrane protein</topology>
    </subcellularLocation>
</comment>
<dbReference type="Gene3D" id="1.10.287.950">
    <property type="entry name" value="Methyl-accepting chemotaxis protein"/>
    <property type="match status" value="1"/>
</dbReference>
<feature type="coiled-coil region" evidence="8">
    <location>
        <begin position="370"/>
        <end position="421"/>
    </location>
</feature>
<dbReference type="SMART" id="SM00283">
    <property type="entry name" value="MA"/>
    <property type="match status" value="1"/>
</dbReference>
<dbReference type="InterPro" id="IPR003660">
    <property type="entry name" value="HAMP_dom"/>
</dbReference>
<organism evidence="12">
    <name type="scientific">hydrocarbon metagenome</name>
    <dbReference type="NCBI Taxonomy" id="938273"/>
    <lineage>
        <taxon>unclassified sequences</taxon>
        <taxon>metagenomes</taxon>
        <taxon>ecological metagenomes</taxon>
    </lineage>
</organism>
<reference evidence="12" key="1">
    <citation type="journal article" date="2015" name="Proc. Natl. Acad. Sci. U.S.A.">
        <title>Networks of energetic and metabolic interactions define dynamics in microbial communities.</title>
        <authorList>
            <person name="Embree M."/>
            <person name="Liu J.K."/>
            <person name="Al-Bassam M.M."/>
            <person name="Zengler K."/>
        </authorList>
    </citation>
    <scope>NUCLEOTIDE SEQUENCE</scope>
</reference>
<evidence type="ECO:0000256" key="6">
    <source>
        <dbReference type="ARBA" id="ARBA00023224"/>
    </source>
</evidence>
<keyword evidence="2" id="KW-1003">Cell membrane</keyword>
<comment type="caution">
    <text evidence="12">The sequence shown here is derived from an EMBL/GenBank/DDBJ whole genome shotgun (WGS) entry which is preliminary data.</text>
</comment>
<dbReference type="PANTHER" id="PTHR32089:SF112">
    <property type="entry name" value="LYSOZYME-LIKE PROTEIN-RELATED"/>
    <property type="match status" value="1"/>
</dbReference>
<evidence type="ECO:0000256" key="9">
    <source>
        <dbReference type="SAM" id="Phobius"/>
    </source>
</evidence>
<evidence type="ECO:0000256" key="3">
    <source>
        <dbReference type="ARBA" id="ARBA00022692"/>
    </source>
</evidence>
<dbReference type="SMART" id="SM00304">
    <property type="entry name" value="HAMP"/>
    <property type="match status" value="1"/>
</dbReference>
<keyword evidence="5 9" id="KW-0472">Membrane</keyword>
<dbReference type="InterPro" id="IPR029151">
    <property type="entry name" value="Sensor-like_sf"/>
</dbReference>
<evidence type="ECO:0000256" key="1">
    <source>
        <dbReference type="ARBA" id="ARBA00004651"/>
    </source>
</evidence>
<gene>
    <name evidence="12" type="ORF">ASZ90_000942</name>
</gene>
<dbReference type="Gene3D" id="6.10.340.10">
    <property type="match status" value="1"/>
</dbReference>
<dbReference type="SUPFAM" id="SSF103190">
    <property type="entry name" value="Sensory domain-like"/>
    <property type="match status" value="2"/>
</dbReference>
<comment type="similarity">
    <text evidence="7">Belongs to the methyl-accepting chemotaxis (MCP) protein family.</text>
</comment>
<evidence type="ECO:0000313" key="12">
    <source>
        <dbReference type="EMBL" id="KUG29162.1"/>
    </source>
</evidence>
<dbReference type="Pfam" id="PF00015">
    <property type="entry name" value="MCPsignal"/>
    <property type="match status" value="1"/>
</dbReference>
<feature type="transmembrane region" description="Helical" evidence="9">
    <location>
        <begin position="309"/>
        <end position="332"/>
    </location>
</feature>
<dbReference type="AlphaFoldDB" id="A0A0W8G7N7"/>
<sequence length="707" mass="75881">MPFEQTVSDTEPDETHFAQSSCKFSMFFGGVMRISIFWKLVGMICMTIVLLSGSIFFTVNHYVVDGFDKEASGAIKNFQKSVDHEVEDLRLFLQAGAFLLAENPAVAKAVAEGDGAFLKKAAKNLMDKSMVEFVTISDKDGMVLARGHSDKAGDSVMNQTNVKKALQGQSSVGVEPGTAVKFSLRAGCPVRYEGKIVGVITPGIDLGSHSFVDNIKKRIGVECTIFEMDTRLSTTIVRDGKRVVGTKMDNPKVIETVLQKSQPFISRNIILGRDYDTAYWPLIDADGKTKGMFFIGADRTLIENVESEIVMAVLTVTGGVAVIMIIAGIFFARSLSRPLSRATAFAVSVSEGNLGESLEVKNKDEIGILADALRKMLENLKAKILESDQKSKQAEAEAAKSQKASEEANAAKRQAEVAKRDGMLQAASQIDVVVERLTTASEELSAQVEQAGRGAELQRERAGETATAMEEMNATVLEVAKNAGQASESSDAAKQMAENGSSVVQRVIEAISQVQSQAATLKENMGGLGKQAEEISKIMNVIEDIADQTNLLALNAAIEAARAGEAGRGFAVVADEVRKLAEKTMNATQEVSQAITAIQAGARKNIQNTDDASKAVENATALAGKSGEALTEIVRLVDSAADQVRSIATAAEQQSSASEEINRSIEEINRISSETSQVMGESARAIQELSMQARELQGLVEDLKTQE</sequence>
<keyword evidence="8" id="KW-0175">Coiled coil</keyword>
<protein>
    <submittedName>
        <fullName evidence="12">Methyl-accepting chemotaxis protein</fullName>
    </submittedName>
</protein>
<keyword evidence="6" id="KW-0807">Transducer</keyword>
<dbReference type="FunFam" id="1.10.287.950:FF:000001">
    <property type="entry name" value="Methyl-accepting chemotaxis sensory transducer"/>
    <property type="match status" value="1"/>
</dbReference>
<evidence type="ECO:0000259" key="10">
    <source>
        <dbReference type="PROSITE" id="PS50111"/>
    </source>
</evidence>
<dbReference type="Pfam" id="PF17202">
    <property type="entry name" value="sCache_3_3"/>
    <property type="match status" value="1"/>
</dbReference>
<dbReference type="CDD" id="cd11386">
    <property type="entry name" value="MCP_signal"/>
    <property type="match status" value="1"/>
</dbReference>
<evidence type="ECO:0000256" key="8">
    <source>
        <dbReference type="SAM" id="Coils"/>
    </source>
</evidence>
<dbReference type="InterPro" id="IPR033463">
    <property type="entry name" value="sCache_3"/>
</dbReference>
<evidence type="ECO:0000256" key="7">
    <source>
        <dbReference type="ARBA" id="ARBA00029447"/>
    </source>
</evidence>
<dbReference type="Gene3D" id="3.30.450.20">
    <property type="entry name" value="PAS domain"/>
    <property type="match status" value="1"/>
</dbReference>
<dbReference type="GO" id="GO:0005886">
    <property type="term" value="C:plasma membrane"/>
    <property type="evidence" value="ECO:0007669"/>
    <property type="project" value="UniProtKB-SubCell"/>
</dbReference>
<keyword evidence="3 9" id="KW-0812">Transmembrane</keyword>
<name>A0A0W8G7N7_9ZZZZ</name>
<feature type="domain" description="Methyl-accepting transducer" evidence="10">
    <location>
        <begin position="433"/>
        <end position="669"/>
    </location>
</feature>
<keyword evidence="4 9" id="KW-1133">Transmembrane helix</keyword>
<accession>A0A0W8G7N7</accession>
<dbReference type="EMBL" id="LNQE01000124">
    <property type="protein sequence ID" value="KUG29162.1"/>
    <property type="molecule type" value="Genomic_DNA"/>
</dbReference>
<dbReference type="PANTHER" id="PTHR32089">
    <property type="entry name" value="METHYL-ACCEPTING CHEMOTAXIS PROTEIN MCPB"/>
    <property type="match status" value="1"/>
</dbReference>
<dbReference type="PROSITE" id="PS50885">
    <property type="entry name" value="HAMP"/>
    <property type="match status" value="1"/>
</dbReference>
<feature type="domain" description="HAMP" evidence="11">
    <location>
        <begin position="333"/>
        <end position="385"/>
    </location>
</feature>
<dbReference type="Pfam" id="PF00672">
    <property type="entry name" value="HAMP"/>
    <property type="match status" value="1"/>
</dbReference>
<evidence type="ECO:0000259" key="11">
    <source>
        <dbReference type="PROSITE" id="PS50885"/>
    </source>
</evidence>